<dbReference type="InterPro" id="IPR000917">
    <property type="entry name" value="Sulfatase_N"/>
</dbReference>
<dbReference type="STRING" id="92487.SAMN02745130_01095"/>
<dbReference type="Pfam" id="PF00884">
    <property type="entry name" value="Sulfatase"/>
    <property type="match status" value="1"/>
</dbReference>
<organism evidence="2 3">
    <name type="scientific">Thiothrix eikelboomii</name>
    <dbReference type="NCBI Taxonomy" id="92487"/>
    <lineage>
        <taxon>Bacteria</taxon>
        <taxon>Pseudomonadati</taxon>
        <taxon>Pseudomonadota</taxon>
        <taxon>Gammaproteobacteria</taxon>
        <taxon>Thiotrichales</taxon>
        <taxon>Thiotrichaceae</taxon>
        <taxon>Thiothrix</taxon>
    </lineage>
</organism>
<dbReference type="CDD" id="cd16142">
    <property type="entry name" value="ARS_like"/>
    <property type="match status" value="1"/>
</dbReference>
<dbReference type="Proteomes" id="UP000190460">
    <property type="component" value="Unassembled WGS sequence"/>
</dbReference>
<dbReference type="AlphaFoldDB" id="A0A1T4W598"/>
<proteinExistence type="predicted"/>
<evidence type="ECO:0000313" key="2">
    <source>
        <dbReference type="EMBL" id="SKA72494.1"/>
    </source>
</evidence>
<dbReference type="OrthoDB" id="9803751at2"/>
<sequence>MTKKKPNVLFIMGDDIGITNLSCYSQGLMGYKTPHIDSIAKDGIMFTDFYGEQSCTAGRAAFVTGQSPYRSGLTKVGLPGADLGIPEGTVTLAWALKEQGYRTGQFGKNHFGDLPKYYPTRHGFDEFFGVFYHLNAYEEPEHRDYPSEKDFPHFHKKYGPRNLTYTWVDGREEDRGVLTTERMKTVDEEFQSATKDFIKRAVDADEPFFVWHNTTHMHYYTHTRPEDVGRAGRWQSTYHDTMLYHDDQVGDLLNYLQELGIDEDTIVVYTTDNGPHMNTWPDGAMTPFRNEKNSNWEGAYRIPCLAKYPAKWPKGQVLNGICSLMDWFPTLCAAAGDTDVSQRLLKGTSLGGQTFKAHIDGMDQSRYFAGETDKSACDAFIYVTDNGDVCGLRYDNWKFVFLAQAVEGTFAVWFMPMVELNIPLLFNLRTDPFERAQITSNTYFEWASKHEFLVIPANQYVAQWAATFQEYPPAQEPSSFTINKVMEKLAQTRNN</sequence>
<dbReference type="InterPro" id="IPR017850">
    <property type="entry name" value="Alkaline_phosphatase_core_sf"/>
</dbReference>
<accession>A0A1T4W598</accession>
<dbReference type="InterPro" id="IPR052701">
    <property type="entry name" value="GAG_Ulvan_Degrading_Sulfatases"/>
</dbReference>
<dbReference type="Gene3D" id="3.30.1120.10">
    <property type="match status" value="1"/>
</dbReference>
<dbReference type="PANTHER" id="PTHR43751">
    <property type="entry name" value="SULFATASE"/>
    <property type="match status" value="1"/>
</dbReference>
<keyword evidence="3" id="KW-1185">Reference proteome</keyword>
<protein>
    <submittedName>
        <fullName evidence="2">Arylsulfatase</fullName>
    </submittedName>
</protein>
<feature type="domain" description="Sulfatase N-terminal" evidence="1">
    <location>
        <begin position="6"/>
        <end position="336"/>
    </location>
</feature>
<reference evidence="2 3" key="1">
    <citation type="submission" date="2017-02" db="EMBL/GenBank/DDBJ databases">
        <authorList>
            <person name="Peterson S.W."/>
        </authorList>
    </citation>
    <scope>NUCLEOTIDE SEQUENCE [LARGE SCALE GENOMIC DNA]</scope>
    <source>
        <strain evidence="2 3">ATCC 49788</strain>
    </source>
</reference>
<dbReference type="PANTHER" id="PTHR43751:SF2">
    <property type="entry name" value="SULFATASE N-TERMINAL DOMAIN-CONTAINING PROTEIN"/>
    <property type="match status" value="1"/>
</dbReference>
<dbReference type="EMBL" id="FUYB01000003">
    <property type="protein sequence ID" value="SKA72494.1"/>
    <property type="molecule type" value="Genomic_DNA"/>
</dbReference>
<evidence type="ECO:0000259" key="1">
    <source>
        <dbReference type="Pfam" id="PF00884"/>
    </source>
</evidence>
<dbReference type="RefSeq" id="WP_078921572.1">
    <property type="nucleotide sequence ID" value="NZ_FUYB01000003.1"/>
</dbReference>
<dbReference type="SUPFAM" id="SSF53649">
    <property type="entry name" value="Alkaline phosphatase-like"/>
    <property type="match status" value="1"/>
</dbReference>
<dbReference type="Gene3D" id="3.40.720.10">
    <property type="entry name" value="Alkaline Phosphatase, subunit A"/>
    <property type="match status" value="1"/>
</dbReference>
<evidence type="ECO:0000313" key="3">
    <source>
        <dbReference type="Proteomes" id="UP000190460"/>
    </source>
</evidence>
<gene>
    <name evidence="2" type="ORF">SAMN02745130_01095</name>
</gene>
<name>A0A1T4W598_9GAMM</name>